<keyword evidence="16" id="KW-1185">Reference proteome</keyword>
<dbReference type="InterPro" id="IPR013083">
    <property type="entry name" value="Znf_RING/FYVE/PHD"/>
</dbReference>
<dbReference type="GO" id="GO:0005737">
    <property type="term" value="C:cytoplasm"/>
    <property type="evidence" value="ECO:0007669"/>
    <property type="project" value="UniProtKB-SubCell"/>
</dbReference>
<evidence type="ECO:0000256" key="9">
    <source>
        <dbReference type="ARBA" id="ARBA00023242"/>
    </source>
</evidence>
<keyword evidence="8" id="KW-0514">Muscle protein</keyword>
<dbReference type="SUPFAM" id="SSF57850">
    <property type="entry name" value="RING/U-box"/>
    <property type="match status" value="1"/>
</dbReference>
<evidence type="ECO:0000259" key="13">
    <source>
        <dbReference type="PROSITE" id="PS50089"/>
    </source>
</evidence>
<evidence type="ECO:0000256" key="2">
    <source>
        <dbReference type="ARBA" id="ARBA00004496"/>
    </source>
</evidence>
<evidence type="ECO:0000259" key="14">
    <source>
        <dbReference type="PROSITE" id="PS50119"/>
    </source>
</evidence>
<keyword evidence="5" id="KW-0479">Metal-binding</keyword>
<evidence type="ECO:0000256" key="6">
    <source>
        <dbReference type="ARBA" id="ARBA00022771"/>
    </source>
</evidence>
<dbReference type="InterPro" id="IPR017907">
    <property type="entry name" value="Znf_RING_CS"/>
</dbReference>
<feature type="domain" description="RING-type" evidence="13">
    <location>
        <begin position="31"/>
        <end position="84"/>
    </location>
</feature>
<dbReference type="InterPro" id="IPR050617">
    <property type="entry name" value="E3_ligase_FN3/SPRY"/>
</dbReference>
<dbReference type="SMART" id="SM00184">
    <property type="entry name" value="RING"/>
    <property type="match status" value="1"/>
</dbReference>
<keyword evidence="4" id="KW-0808">Transferase</keyword>
<dbReference type="GO" id="GO:0016740">
    <property type="term" value="F:transferase activity"/>
    <property type="evidence" value="ECO:0007669"/>
    <property type="project" value="UniProtKB-KW"/>
</dbReference>
<evidence type="ECO:0000256" key="3">
    <source>
        <dbReference type="ARBA" id="ARBA00022490"/>
    </source>
</evidence>
<protein>
    <submittedName>
        <fullName evidence="15">Uncharacterized protein</fullName>
    </submittedName>
</protein>
<keyword evidence="6 10" id="KW-0863">Zinc-finger</keyword>
<evidence type="ECO:0000313" key="16">
    <source>
        <dbReference type="Proteomes" id="UP001148018"/>
    </source>
</evidence>
<dbReference type="Pfam" id="PF00643">
    <property type="entry name" value="zf-B_box"/>
    <property type="match status" value="1"/>
</dbReference>
<keyword evidence="9" id="KW-0539">Nucleus</keyword>
<gene>
    <name evidence="15" type="ORF">NHX12_010719</name>
</gene>
<dbReference type="Gene3D" id="1.20.5.170">
    <property type="match status" value="1"/>
</dbReference>
<dbReference type="GO" id="GO:0005634">
    <property type="term" value="C:nucleus"/>
    <property type="evidence" value="ECO:0007669"/>
    <property type="project" value="UniProtKB-SubCell"/>
</dbReference>
<dbReference type="GO" id="GO:0008270">
    <property type="term" value="F:zinc ion binding"/>
    <property type="evidence" value="ECO:0007669"/>
    <property type="project" value="UniProtKB-KW"/>
</dbReference>
<comment type="caution">
    <text evidence="15">The sequence shown here is derived from an EMBL/GenBank/DDBJ whole genome shotgun (WGS) entry which is preliminary data.</text>
</comment>
<dbReference type="Proteomes" id="UP001148018">
    <property type="component" value="Unassembled WGS sequence"/>
</dbReference>
<dbReference type="EMBL" id="JANIIK010000115">
    <property type="protein sequence ID" value="KAJ3589878.1"/>
    <property type="molecule type" value="Genomic_DNA"/>
</dbReference>
<feature type="region of interest" description="Disordered" evidence="11">
    <location>
        <begin position="359"/>
        <end position="435"/>
    </location>
</feature>
<dbReference type="InterPro" id="IPR000315">
    <property type="entry name" value="Znf_B-box"/>
</dbReference>
<evidence type="ECO:0000256" key="12">
    <source>
        <dbReference type="SAM" id="Phobius"/>
    </source>
</evidence>
<evidence type="ECO:0000256" key="4">
    <source>
        <dbReference type="ARBA" id="ARBA00022679"/>
    </source>
</evidence>
<dbReference type="PROSITE" id="PS50119">
    <property type="entry name" value="ZF_BBOX"/>
    <property type="match status" value="1"/>
</dbReference>
<dbReference type="GO" id="GO:0070507">
    <property type="term" value="P:regulation of microtubule cytoskeleton organization"/>
    <property type="evidence" value="ECO:0007669"/>
    <property type="project" value="TreeGrafter"/>
</dbReference>
<organism evidence="15 16">
    <name type="scientific">Muraenolepis orangiensis</name>
    <name type="common">Patagonian moray cod</name>
    <dbReference type="NCBI Taxonomy" id="630683"/>
    <lineage>
        <taxon>Eukaryota</taxon>
        <taxon>Metazoa</taxon>
        <taxon>Chordata</taxon>
        <taxon>Craniata</taxon>
        <taxon>Vertebrata</taxon>
        <taxon>Euteleostomi</taxon>
        <taxon>Actinopterygii</taxon>
        <taxon>Neopterygii</taxon>
        <taxon>Teleostei</taxon>
        <taxon>Neoteleostei</taxon>
        <taxon>Acanthomorphata</taxon>
        <taxon>Zeiogadaria</taxon>
        <taxon>Gadariae</taxon>
        <taxon>Gadiformes</taxon>
        <taxon>Muraenolepidoidei</taxon>
        <taxon>Muraenolepididae</taxon>
        <taxon>Muraenolepis</taxon>
    </lineage>
</organism>
<dbReference type="SUPFAM" id="SSF57845">
    <property type="entry name" value="B-box zinc-binding domain"/>
    <property type="match status" value="1"/>
</dbReference>
<reference evidence="15" key="1">
    <citation type="submission" date="2022-07" db="EMBL/GenBank/DDBJ databases">
        <title>Chromosome-level genome of Muraenolepis orangiensis.</title>
        <authorList>
            <person name="Kim J."/>
        </authorList>
    </citation>
    <scope>NUCLEOTIDE SEQUENCE</scope>
    <source>
        <strain evidence="15">KU_S4_2022</strain>
        <tissue evidence="15">Muscle</tissue>
    </source>
</reference>
<comment type="subcellular location">
    <subcellularLocation>
        <location evidence="2">Cytoplasm</location>
    </subcellularLocation>
    <subcellularLocation>
        <location evidence="1">Nucleus</location>
    </subcellularLocation>
</comment>
<evidence type="ECO:0000313" key="15">
    <source>
        <dbReference type="EMBL" id="KAJ3589878.1"/>
    </source>
</evidence>
<dbReference type="PANTHER" id="PTHR24099">
    <property type="entry name" value="E3 UBIQUITIN-PROTEIN LIGASE TRIM36-RELATED"/>
    <property type="match status" value="1"/>
</dbReference>
<sequence>MSLPVDLSALQGSQGAEREAALGSLEKQLLCPICVDIFTKPVVILPCQHNLCRKCANELYQPSLFLPRTTMLVNSGRFRCPTCRQEVVLDGHGVYGLRRNLLVENIIDIYKLEISSATATCPAPAAKPPGEVRCAEHQGEKLNIYCLTCQQPTCSLCKVFGSHRLCQVAPLADIHQQQKAELEQELSCLMAKNDQVQAFITELELSWRNDNCKSQKQSVCDQFDAILSVLEKHRKVMTQRITSDEEEKTGHTQWLIRCYGDRVEANSKLLESASRTMEEPDMATFSSEELISKLRAATSSSPPKSFEADGESIPHYRLDFSKQERAIRSINFVREPTQLVQEQQIEQLALSDQTVLKQREKKQAEETRGAGGRVEGFGTPDPIKETQCDQDGMNTQQCEVREHQIDGERGEEETQDVKHRGEDAPEEDNEGGEGCRGGAAWYPDWYAAGGWCQASPGPTEWKDALHRHSGPPQPGASQALSQLMHPEPGNGIQPNSQEVLRVIYSRVSYRVLKKCLIKRQEVLENMILESESGLQASALEATENDRGLLENVQSGNTGCKMDNHIADSGENMMLIQAVILLFYLLAFLVILQRIWAYLGCLVFP</sequence>
<feature type="transmembrane region" description="Helical" evidence="12">
    <location>
        <begin position="573"/>
        <end position="591"/>
    </location>
</feature>
<keyword evidence="12" id="KW-0472">Membrane</keyword>
<feature type="region of interest" description="Disordered" evidence="11">
    <location>
        <begin position="458"/>
        <end position="494"/>
    </location>
</feature>
<name>A0A9Q0DLX1_9TELE</name>
<dbReference type="SMART" id="SM00336">
    <property type="entry name" value="BBOX"/>
    <property type="match status" value="1"/>
</dbReference>
<evidence type="ECO:0000256" key="1">
    <source>
        <dbReference type="ARBA" id="ARBA00004123"/>
    </source>
</evidence>
<dbReference type="PROSITE" id="PS00518">
    <property type="entry name" value="ZF_RING_1"/>
    <property type="match status" value="1"/>
</dbReference>
<keyword evidence="12" id="KW-1133">Transmembrane helix</keyword>
<evidence type="ECO:0000256" key="11">
    <source>
        <dbReference type="SAM" id="MobiDB-lite"/>
    </source>
</evidence>
<feature type="domain" description="B box-type" evidence="14">
    <location>
        <begin position="129"/>
        <end position="171"/>
    </location>
</feature>
<dbReference type="AlphaFoldDB" id="A0A9Q0DLX1"/>
<dbReference type="PANTHER" id="PTHR24099:SF17">
    <property type="entry name" value="TRIPARTITE MOTIF CONTAINING 55"/>
    <property type="match status" value="1"/>
</dbReference>
<feature type="compositionally biased region" description="Basic and acidic residues" evidence="11">
    <location>
        <begin position="359"/>
        <end position="368"/>
    </location>
</feature>
<dbReference type="Gene3D" id="3.30.160.60">
    <property type="entry name" value="Classic Zinc Finger"/>
    <property type="match status" value="1"/>
</dbReference>
<dbReference type="InterPro" id="IPR027370">
    <property type="entry name" value="Znf-RING_euk"/>
</dbReference>
<evidence type="ECO:0000256" key="8">
    <source>
        <dbReference type="ARBA" id="ARBA00023179"/>
    </source>
</evidence>
<evidence type="ECO:0000256" key="7">
    <source>
        <dbReference type="ARBA" id="ARBA00022833"/>
    </source>
</evidence>
<evidence type="ECO:0000256" key="5">
    <source>
        <dbReference type="ARBA" id="ARBA00022723"/>
    </source>
</evidence>
<proteinExistence type="predicted"/>
<dbReference type="InterPro" id="IPR001841">
    <property type="entry name" value="Znf_RING"/>
</dbReference>
<evidence type="ECO:0000256" key="10">
    <source>
        <dbReference type="PROSITE-ProRule" id="PRU00024"/>
    </source>
</evidence>
<keyword evidence="7" id="KW-0862">Zinc</keyword>
<dbReference type="Pfam" id="PF13445">
    <property type="entry name" value="zf-RING_UBOX"/>
    <property type="match status" value="1"/>
</dbReference>
<keyword evidence="3" id="KW-0963">Cytoplasm</keyword>
<feature type="compositionally biased region" description="Basic and acidic residues" evidence="11">
    <location>
        <begin position="399"/>
        <end position="408"/>
    </location>
</feature>
<keyword evidence="12" id="KW-0812">Transmembrane</keyword>
<accession>A0A9Q0DLX1</accession>
<dbReference type="Gene3D" id="3.30.40.10">
    <property type="entry name" value="Zinc/RING finger domain, C3HC4 (zinc finger)"/>
    <property type="match status" value="1"/>
</dbReference>
<dbReference type="PROSITE" id="PS50089">
    <property type="entry name" value="ZF_RING_2"/>
    <property type="match status" value="1"/>
</dbReference>
<dbReference type="OrthoDB" id="4788989at2759"/>